<dbReference type="InterPro" id="IPR015421">
    <property type="entry name" value="PyrdxlP-dep_Trfase_major"/>
</dbReference>
<accession>A0A7Z0EG67</accession>
<feature type="modified residue" description="N6-(pyridoxal phosphate)lysine" evidence="7">
    <location>
        <position position="23"/>
    </location>
</feature>
<dbReference type="Gene3D" id="3.40.640.10">
    <property type="entry name" value="Type I PLP-dependent aspartate aminotransferase-like (Major domain)"/>
    <property type="match status" value="1"/>
</dbReference>
<dbReference type="PANTHER" id="PTHR43321:SF3">
    <property type="entry name" value="GLUTAMATE DECARBOXYLASE"/>
    <property type="match status" value="1"/>
</dbReference>
<organism evidence="10 11">
    <name type="scientific">Glaciibacter psychrotolerans</name>
    <dbReference type="NCBI Taxonomy" id="670054"/>
    <lineage>
        <taxon>Bacteria</taxon>
        <taxon>Bacillati</taxon>
        <taxon>Actinomycetota</taxon>
        <taxon>Actinomycetes</taxon>
        <taxon>Micrococcales</taxon>
        <taxon>Microbacteriaceae</taxon>
        <taxon>Glaciibacter</taxon>
    </lineage>
</organism>
<dbReference type="InterPro" id="IPR002129">
    <property type="entry name" value="PyrdxlP-dep_de-COase"/>
</dbReference>
<dbReference type="EC" id="4.1.1.15" evidence="3"/>
<dbReference type="SUPFAM" id="SSF53383">
    <property type="entry name" value="PLP-dependent transferases"/>
    <property type="match status" value="1"/>
</dbReference>
<dbReference type="AlphaFoldDB" id="A0A7Z0EG67"/>
<dbReference type="Pfam" id="PF00282">
    <property type="entry name" value="Pyridoxal_deC"/>
    <property type="match status" value="1"/>
</dbReference>
<comment type="cofactor">
    <cofactor evidence="1 7 8">
        <name>pyridoxal 5'-phosphate</name>
        <dbReference type="ChEBI" id="CHEBI:597326"/>
    </cofactor>
</comment>
<evidence type="ECO:0000256" key="5">
    <source>
        <dbReference type="ARBA" id="ARBA00023239"/>
    </source>
</evidence>
<evidence type="ECO:0000256" key="8">
    <source>
        <dbReference type="RuleBase" id="RU000382"/>
    </source>
</evidence>
<evidence type="ECO:0000256" key="9">
    <source>
        <dbReference type="SAM" id="MobiDB-lite"/>
    </source>
</evidence>
<reference evidence="10 11" key="1">
    <citation type="submission" date="2020-07" db="EMBL/GenBank/DDBJ databases">
        <title>Sequencing the genomes of 1000 actinobacteria strains.</title>
        <authorList>
            <person name="Klenk H.-P."/>
        </authorList>
    </citation>
    <scope>NUCLEOTIDE SEQUENCE [LARGE SCALE GENOMIC DNA]</scope>
    <source>
        <strain evidence="10 11">LI1</strain>
    </source>
</reference>
<name>A0A7Z0EG67_9MICO</name>
<sequence>MQPDLVWDFQLPRVHSINTSGHKYGLVYPGLGWVVWRSLDVLPDKLIFRVSYRGGEMPILALNFSRPGAQVLLQYDLFLNLGRNGYTAIQQGSHDITLFLSVGIGAMDAFQLVSDGSDIPVFAWQQTPGQTENWNLCPLSDRLRMKGWQVPAYPRPDHLADVTVRRIVVRNGLSMDIRRPAGRHPGRDGLPRRARGPDVDGAPLPRLPPLTPRFLSRDLEFRGMCGVPRARHAVRHP</sequence>
<evidence type="ECO:0000256" key="7">
    <source>
        <dbReference type="PIRSR" id="PIRSR602129-50"/>
    </source>
</evidence>
<dbReference type="GO" id="GO:0030170">
    <property type="term" value="F:pyridoxal phosphate binding"/>
    <property type="evidence" value="ECO:0007669"/>
    <property type="project" value="InterPro"/>
</dbReference>
<dbReference type="InterPro" id="IPR010107">
    <property type="entry name" value="Glutamate_decarboxylase"/>
</dbReference>
<protein>
    <recommendedName>
        <fullName evidence="3">glutamate decarboxylase</fullName>
        <ecNumber evidence="3">4.1.1.15</ecNumber>
    </recommendedName>
</protein>
<dbReference type="GO" id="GO:0004351">
    <property type="term" value="F:glutamate decarboxylase activity"/>
    <property type="evidence" value="ECO:0007669"/>
    <property type="project" value="UniProtKB-EC"/>
</dbReference>
<comment type="similarity">
    <text evidence="2 8">Belongs to the group II decarboxylase family.</text>
</comment>
<evidence type="ECO:0000256" key="3">
    <source>
        <dbReference type="ARBA" id="ARBA00012421"/>
    </source>
</evidence>
<feature type="region of interest" description="Disordered" evidence="9">
    <location>
        <begin position="178"/>
        <end position="209"/>
    </location>
</feature>
<evidence type="ECO:0000256" key="4">
    <source>
        <dbReference type="ARBA" id="ARBA00022898"/>
    </source>
</evidence>
<dbReference type="InterPro" id="IPR015424">
    <property type="entry name" value="PyrdxlP-dep_Trfase"/>
</dbReference>
<dbReference type="GO" id="GO:0006538">
    <property type="term" value="P:L-glutamate catabolic process"/>
    <property type="evidence" value="ECO:0007669"/>
    <property type="project" value="TreeGrafter"/>
</dbReference>
<evidence type="ECO:0000256" key="2">
    <source>
        <dbReference type="ARBA" id="ARBA00009533"/>
    </source>
</evidence>
<gene>
    <name evidence="10" type="ORF">HNR05_002869</name>
</gene>
<keyword evidence="11" id="KW-1185">Reference proteome</keyword>
<dbReference type="GO" id="GO:0005829">
    <property type="term" value="C:cytosol"/>
    <property type="evidence" value="ECO:0007669"/>
    <property type="project" value="TreeGrafter"/>
</dbReference>
<evidence type="ECO:0000313" key="10">
    <source>
        <dbReference type="EMBL" id="NYJ21078.1"/>
    </source>
</evidence>
<dbReference type="PANTHER" id="PTHR43321">
    <property type="entry name" value="GLUTAMATE DECARBOXYLASE"/>
    <property type="match status" value="1"/>
</dbReference>
<dbReference type="Gene3D" id="3.90.1150.160">
    <property type="match status" value="1"/>
</dbReference>
<comment type="catalytic activity">
    <reaction evidence="6">
        <text>L-glutamate + H(+) = 4-aminobutanoate + CO2</text>
        <dbReference type="Rhea" id="RHEA:17785"/>
        <dbReference type="ChEBI" id="CHEBI:15378"/>
        <dbReference type="ChEBI" id="CHEBI:16526"/>
        <dbReference type="ChEBI" id="CHEBI:29985"/>
        <dbReference type="ChEBI" id="CHEBI:59888"/>
        <dbReference type="EC" id="4.1.1.15"/>
    </reaction>
</comment>
<dbReference type="GO" id="GO:0004058">
    <property type="term" value="F:aromatic-L-amino-acid decarboxylase activity"/>
    <property type="evidence" value="ECO:0007669"/>
    <property type="project" value="UniProtKB-ARBA"/>
</dbReference>
<feature type="compositionally biased region" description="Basic and acidic residues" evidence="9">
    <location>
        <begin position="185"/>
        <end position="198"/>
    </location>
</feature>
<comment type="caution">
    <text evidence="10">The sequence shown here is derived from an EMBL/GenBank/DDBJ whole genome shotgun (WGS) entry which is preliminary data.</text>
</comment>
<keyword evidence="5 8" id="KW-0456">Lyase</keyword>
<evidence type="ECO:0000313" key="11">
    <source>
        <dbReference type="Proteomes" id="UP000537260"/>
    </source>
</evidence>
<proteinExistence type="inferred from homology"/>
<evidence type="ECO:0000256" key="1">
    <source>
        <dbReference type="ARBA" id="ARBA00001933"/>
    </source>
</evidence>
<dbReference type="Proteomes" id="UP000537260">
    <property type="component" value="Unassembled WGS sequence"/>
</dbReference>
<keyword evidence="4 7" id="KW-0663">Pyridoxal phosphate</keyword>
<evidence type="ECO:0000256" key="6">
    <source>
        <dbReference type="ARBA" id="ARBA00048868"/>
    </source>
</evidence>
<dbReference type="EMBL" id="JACCFM010000001">
    <property type="protein sequence ID" value="NYJ21078.1"/>
    <property type="molecule type" value="Genomic_DNA"/>
</dbReference>